<evidence type="ECO:0000313" key="3">
    <source>
        <dbReference type="Proteomes" id="UP000198510"/>
    </source>
</evidence>
<dbReference type="EMBL" id="FNFO01000008">
    <property type="protein sequence ID" value="SDL85183.1"/>
    <property type="molecule type" value="Genomic_DNA"/>
</dbReference>
<protein>
    <recommendedName>
        <fullName evidence="4">Outer membrane protein beta-barrel domain-containing protein</fullName>
    </recommendedName>
</protein>
<feature type="chain" id="PRO_5011770399" description="Outer membrane protein beta-barrel domain-containing protein" evidence="1">
    <location>
        <begin position="22"/>
        <end position="215"/>
    </location>
</feature>
<proteinExistence type="predicted"/>
<name>A0A1G9NFL7_9BACT</name>
<keyword evidence="3" id="KW-1185">Reference proteome</keyword>
<keyword evidence="1" id="KW-0732">Signal</keyword>
<dbReference type="STRING" id="1075417.SAMN05421823_108277"/>
<feature type="signal peptide" evidence="1">
    <location>
        <begin position="1"/>
        <end position="21"/>
    </location>
</feature>
<accession>A0A1G9NFL7</accession>
<sequence>MFRKGLILAGLLCVLAGTAQAMVPGDSLAPATTRTIVPANTKASLLNVKVVPGFFWNTAGLELEATLSGSFSAGVVGHFKWGPGDGQRDNYRLVDQDYNHAGYLIDGFVRYFPLQPAPSGWYVQATASYGTLLYADASVRPYTLWMLRDLPKQADPLAPVAASQPYAFGVASGYQFLISRGHLIANLLGGAQLQFDEAQKPYVSLYFMPSVGFYF</sequence>
<evidence type="ECO:0008006" key="4">
    <source>
        <dbReference type="Google" id="ProtNLM"/>
    </source>
</evidence>
<dbReference type="Proteomes" id="UP000198510">
    <property type="component" value="Unassembled WGS sequence"/>
</dbReference>
<dbReference type="AlphaFoldDB" id="A0A1G9NFL7"/>
<evidence type="ECO:0000256" key="1">
    <source>
        <dbReference type="SAM" id="SignalP"/>
    </source>
</evidence>
<reference evidence="2 3" key="1">
    <citation type="submission" date="2016-10" db="EMBL/GenBank/DDBJ databases">
        <authorList>
            <person name="de Groot N.N."/>
        </authorList>
    </citation>
    <scope>NUCLEOTIDE SEQUENCE [LARGE SCALE GENOMIC DNA]</scope>
    <source>
        <strain evidence="2 3">DSM 25186</strain>
    </source>
</reference>
<organism evidence="2 3">
    <name type="scientific">Catalinimonas alkaloidigena</name>
    <dbReference type="NCBI Taxonomy" id="1075417"/>
    <lineage>
        <taxon>Bacteria</taxon>
        <taxon>Pseudomonadati</taxon>
        <taxon>Bacteroidota</taxon>
        <taxon>Cytophagia</taxon>
        <taxon>Cytophagales</taxon>
        <taxon>Catalimonadaceae</taxon>
        <taxon>Catalinimonas</taxon>
    </lineage>
</organism>
<gene>
    <name evidence="2" type="ORF">SAMN05421823_108277</name>
</gene>
<evidence type="ECO:0000313" key="2">
    <source>
        <dbReference type="EMBL" id="SDL85183.1"/>
    </source>
</evidence>